<gene>
    <name evidence="1" type="ORF">TWF191_002618</name>
</gene>
<sequence>MVDLDKVLVGFVDGNDLVQVNDDLILLNFAGAGCKRSTSVTCDTEANIQPVVSRQRLSLKQRAFPLILCIANLLRKHFYRLSLIPKPEQLFADTTSPAKTITDVRAFFVKKSGSSKSDDAAVDVETVDVPGDEGSYDLGVAAKETGRVVTFGRGGSGRFRSIGADGLPS</sequence>
<protein>
    <submittedName>
        <fullName evidence="1">Uncharacterized protein</fullName>
    </submittedName>
</protein>
<dbReference type="Proteomes" id="UP000483672">
    <property type="component" value="Unassembled WGS sequence"/>
</dbReference>
<name>A0A7C8UJR8_ORBOL</name>
<dbReference type="AlphaFoldDB" id="A0A7C8UJR8"/>
<evidence type="ECO:0000313" key="2">
    <source>
        <dbReference type="Proteomes" id="UP000483672"/>
    </source>
</evidence>
<accession>A0A7C8UJR8</accession>
<dbReference type="PROSITE" id="PS51257">
    <property type="entry name" value="PROKAR_LIPOPROTEIN"/>
    <property type="match status" value="1"/>
</dbReference>
<proteinExistence type="predicted"/>
<reference evidence="1 2" key="1">
    <citation type="submission" date="2019-06" db="EMBL/GenBank/DDBJ databases">
        <authorList>
            <person name="Palmer J.M."/>
        </authorList>
    </citation>
    <scope>NUCLEOTIDE SEQUENCE [LARGE SCALE GENOMIC DNA]</scope>
    <source>
        <strain evidence="1 2">TWF191</strain>
    </source>
</reference>
<comment type="caution">
    <text evidence="1">The sequence shown here is derived from an EMBL/GenBank/DDBJ whole genome shotgun (WGS) entry which is preliminary data.</text>
</comment>
<evidence type="ECO:0000313" key="1">
    <source>
        <dbReference type="EMBL" id="KAF3203442.1"/>
    </source>
</evidence>
<organism evidence="1 2">
    <name type="scientific">Orbilia oligospora</name>
    <name type="common">Nematode-trapping fungus</name>
    <name type="synonym">Arthrobotrys oligospora</name>
    <dbReference type="NCBI Taxonomy" id="2813651"/>
    <lineage>
        <taxon>Eukaryota</taxon>
        <taxon>Fungi</taxon>
        <taxon>Dikarya</taxon>
        <taxon>Ascomycota</taxon>
        <taxon>Pezizomycotina</taxon>
        <taxon>Orbiliomycetes</taxon>
        <taxon>Orbiliales</taxon>
        <taxon>Orbiliaceae</taxon>
        <taxon>Orbilia</taxon>
    </lineage>
</organism>
<dbReference type="EMBL" id="WIPF01000156">
    <property type="protein sequence ID" value="KAF3203442.1"/>
    <property type="molecule type" value="Genomic_DNA"/>
</dbReference>